<name>A0A9N8YZJ0_9GLOM</name>
<dbReference type="EMBL" id="CAJVPK010000171">
    <property type="protein sequence ID" value="CAG8466113.1"/>
    <property type="molecule type" value="Genomic_DNA"/>
</dbReference>
<reference evidence="3" key="1">
    <citation type="submission" date="2021-06" db="EMBL/GenBank/DDBJ databases">
        <authorList>
            <person name="Kallberg Y."/>
            <person name="Tangrot J."/>
            <person name="Rosling A."/>
        </authorList>
    </citation>
    <scope>NUCLEOTIDE SEQUENCE</scope>
    <source>
        <strain evidence="3">AZ414A</strain>
    </source>
</reference>
<sequence length="305" mass="34496">MDEFQQFLNLNVNIILSVEAISSILTCFLSIREVKVNDQFIHEQIQEVNDQRAKFITFCYDTKSLSNALVNYSNDILSTVKVIEEKNFKREDLLAEYSEKTIKGNIKSDTKQELLSTVEIKNALKKVRNYTNVIGVTFTGVSVAAGVAGATGAALCIYNPALIPLFSEKIRLILTFITLSCSSSASCVNTTKLKTHVEMTKIDNKIIELNAKLKDERDQLEHVIKIVEIELRDIIKNINSIVTHWEGQVNSLEANIDKLERGQLNQNLNIFDISAISKNANEVKKSAQEYHWIMNLILTQESLIR</sequence>
<organism evidence="3 4">
    <name type="scientific">Diversispora eburnea</name>
    <dbReference type="NCBI Taxonomy" id="1213867"/>
    <lineage>
        <taxon>Eukaryota</taxon>
        <taxon>Fungi</taxon>
        <taxon>Fungi incertae sedis</taxon>
        <taxon>Mucoromycota</taxon>
        <taxon>Glomeromycotina</taxon>
        <taxon>Glomeromycetes</taxon>
        <taxon>Diversisporales</taxon>
        <taxon>Diversisporaceae</taxon>
        <taxon>Diversispora</taxon>
    </lineage>
</organism>
<dbReference type="Proteomes" id="UP000789706">
    <property type="component" value="Unassembled WGS sequence"/>
</dbReference>
<comment type="caution">
    <text evidence="3">The sequence shown here is derived from an EMBL/GenBank/DDBJ whole genome shotgun (WGS) entry which is preliminary data.</text>
</comment>
<evidence type="ECO:0000256" key="2">
    <source>
        <dbReference type="SAM" id="Phobius"/>
    </source>
</evidence>
<keyword evidence="4" id="KW-1185">Reference proteome</keyword>
<feature type="transmembrane region" description="Helical" evidence="2">
    <location>
        <begin position="133"/>
        <end position="158"/>
    </location>
</feature>
<gene>
    <name evidence="3" type="ORF">DEBURN_LOCUS2926</name>
</gene>
<feature type="coiled-coil region" evidence="1">
    <location>
        <begin position="199"/>
        <end position="262"/>
    </location>
</feature>
<evidence type="ECO:0000313" key="4">
    <source>
        <dbReference type="Proteomes" id="UP000789706"/>
    </source>
</evidence>
<dbReference type="OrthoDB" id="2356410at2759"/>
<proteinExistence type="predicted"/>
<keyword evidence="1" id="KW-0175">Coiled coil</keyword>
<feature type="transmembrane region" description="Helical" evidence="2">
    <location>
        <begin position="12"/>
        <end position="31"/>
    </location>
</feature>
<evidence type="ECO:0000256" key="1">
    <source>
        <dbReference type="SAM" id="Coils"/>
    </source>
</evidence>
<dbReference type="AlphaFoldDB" id="A0A9N8YZJ0"/>
<keyword evidence="2" id="KW-1133">Transmembrane helix</keyword>
<protein>
    <submittedName>
        <fullName evidence="3">3314_t:CDS:1</fullName>
    </submittedName>
</protein>
<evidence type="ECO:0000313" key="3">
    <source>
        <dbReference type="EMBL" id="CAG8466113.1"/>
    </source>
</evidence>
<accession>A0A9N8YZJ0</accession>
<keyword evidence="2" id="KW-0472">Membrane</keyword>
<keyword evidence="2" id="KW-0812">Transmembrane</keyword>